<gene>
    <name evidence="3" type="ORF">SAMN04487940_12174</name>
</gene>
<dbReference type="Proteomes" id="UP000182932">
    <property type="component" value="Unassembled WGS sequence"/>
</dbReference>
<dbReference type="RefSeq" id="WP_074838990.1">
    <property type="nucleotide sequence ID" value="NZ_FNYY01000021.1"/>
</dbReference>
<evidence type="ECO:0000313" key="4">
    <source>
        <dbReference type="Proteomes" id="UP000182932"/>
    </source>
</evidence>
<evidence type="ECO:0000256" key="1">
    <source>
        <dbReference type="ARBA" id="ARBA00023172"/>
    </source>
</evidence>
<sequence length="352" mass="40223">MRKQDEGQPCWYPFWKDGSWCYDFRVEGDRYRRSTGVRDPEAITIAEEIAKGVYYAAWERAMAAFPSFEEAAELYLAEFGKNRSFVRRLIAYFGPLTRVNEIDAFTIKQCKVELRKPGWSDATARRQVTVPLKAVIHNACGLRPERVTDNKRTRIVTPEEFECLIAVAQDPPENVRDPERRLLKMLAFLIGSGATPGEMFCVRAEDIHRTSREIWIRGEEPGGGKTPYRARMVQLPVRAWELIGELPQEGRVFLSTTGREIVPDGVRGTTVIRQFHKLCAAAGLSKAGEKERLVLYSLRHAWATWFSALVGDHDLLIDRGGWAGAAMARRYRKRPPTDLGERVLKHGWDFRP</sequence>
<dbReference type="GO" id="GO:0015074">
    <property type="term" value="P:DNA integration"/>
    <property type="evidence" value="ECO:0007669"/>
    <property type="project" value="InterPro"/>
</dbReference>
<name>A0A975WE38_9RHOB</name>
<dbReference type="SUPFAM" id="SSF56349">
    <property type="entry name" value="DNA breaking-rejoining enzymes"/>
    <property type="match status" value="1"/>
</dbReference>
<dbReference type="GO" id="GO:0006310">
    <property type="term" value="P:DNA recombination"/>
    <property type="evidence" value="ECO:0007669"/>
    <property type="project" value="UniProtKB-KW"/>
</dbReference>
<dbReference type="AlphaFoldDB" id="A0A975WE38"/>
<protein>
    <submittedName>
        <fullName evidence="3">Phage integrase family protein</fullName>
    </submittedName>
</protein>
<keyword evidence="4" id="KW-1185">Reference proteome</keyword>
<evidence type="ECO:0000313" key="3">
    <source>
        <dbReference type="EMBL" id="SEK05289.1"/>
    </source>
</evidence>
<dbReference type="GO" id="GO:0003677">
    <property type="term" value="F:DNA binding"/>
    <property type="evidence" value="ECO:0007669"/>
    <property type="project" value="InterPro"/>
</dbReference>
<evidence type="ECO:0000259" key="2">
    <source>
        <dbReference type="PROSITE" id="PS51898"/>
    </source>
</evidence>
<feature type="domain" description="Tyr recombinase" evidence="2">
    <location>
        <begin position="151"/>
        <end position="344"/>
    </location>
</feature>
<dbReference type="EMBL" id="FNYY01000021">
    <property type="protein sequence ID" value="SEK05289.1"/>
    <property type="molecule type" value="Genomic_DNA"/>
</dbReference>
<keyword evidence="1" id="KW-0233">DNA recombination</keyword>
<proteinExistence type="predicted"/>
<organism evidence="3 4">
    <name type="scientific">Marinovum algicola</name>
    <dbReference type="NCBI Taxonomy" id="42444"/>
    <lineage>
        <taxon>Bacteria</taxon>
        <taxon>Pseudomonadati</taxon>
        <taxon>Pseudomonadota</taxon>
        <taxon>Alphaproteobacteria</taxon>
        <taxon>Rhodobacterales</taxon>
        <taxon>Roseobacteraceae</taxon>
        <taxon>Marinovum</taxon>
    </lineage>
</organism>
<dbReference type="Gene3D" id="1.10.443.10">
    <property type="entry name" value="Intergrase catalytic core"/>
    <property type="match status" value="1"/>
</dbReference>
<dbReference type="Pfam" id="PF00589">
    <property type="entry name" value="Phage_integrase"/>
    <property type="match status" value="1"/>
</dbReference>
<comment type="caution">
    <text evidence="3">The sequence shown here is derived from an EMBL/GenBank/DDBJ whole genome shotgun (WGS) entry which is preliminary data.</text>
</comment>
<dbReference type="InterPro" id="IPR011010">
    <property type="entry name" value="DNA_brk_join_enz"/>
</dbReference>
<dbReference type="PROSITE" id="PS51898">
    <property type="entry name" value="TYR_RECOMBINASE"/>
    <property type="match status" value="1"/>
</dbReference>
<dbReference type="InterPro" id="IPR002104">
    <property type="entry name" value="Integrase_catalytic"/>
</dbReference>
<dbReference type="InterPro" id="IPR013762">
    <property type="entry name" value="Integrase-like_cat_sf"/>
</dbReference>
<reference evidence="3 4" key="1">
    <citation type="submission" date="2016-10" db="EMBL/GenBank/DDBJ databases">
        <authorList>
            <person name="Varghese N."/>
            <person name="Submissions S."/>
        </authorList>
    </citation>
    <scope>NUCLEOTIDE SEQUENCE [LARGE SCALE GENOMIC DNA]</scope>
    <source>
        <strain evidence="3 4">FF3</strain>
    </source>
</reference>
<accession>A0A975WE38</accession>
<dbReference type="GeneID" id="80820464"/>